<name>A0A3D3R8P7_9PLAN</name>
<evidence type="ECO:0000313" key="5">
    <source>
        <dbReference type="Proteomes" id="UP000263642"/>
    </source>
</evidence>
<organism evidence="4 5">
    <name type="scientific">Gimesia maris</name>
    <dbReference type="NCBI Taxonomy" id="122"/>
    <lineage>
        <taxon>Bacteria</taxon>
        <taxon>Pseudomonadati</taxon>
        <taxon>Planctomycetota</taxon>
        <taxon>Planctomycetia</taxon>
        <taxon>Planctomycetales</taxon>
        <taxon>Planctomycetaceae</taxon>
        <taxon>Gimesia</taxon>
    </lineage>
</organism>
<evidence type="ECO:0000313" key="4">
    <source>
        <dbReference type="EMBL" id="HCO24956.1"/>
    </source>
</evidence>
<dbReference type="InterPro" id="IPR003399">
    <property type="entry name" value="Mce/MlaD"/>
</dbReference>
<feature type="region of interest" description="Disordered" evidence="1">
    <location>
        <begin position="351"/>
        <end position="386"/>
    </location>
</feature>
<feature type="compositionally biased region" description="Polar residues" evidence="1">
    <location>
        <begin position="377"/>
        <end position="386"/>
    </location>
</feature>
<dbReference type="Pfam" id="PF02470">
    <property type="entry name" value="MlaD"/>
    <property type="match status" value="1"/>
</dbReference>
<evidence type="ECO:0000256" key="2">
    <source>
        <dbReference type="SAM" id="Phobius"/>
    </source>
</evidence>
<accession>A0A3D3R8P7</accession>
<dbReference type="Proteomes" id="UP000263642">
    <property type="component" value="Unassembled WGS sequence"/>
</dbReference>
<protein>
    <submittedName>
        <fullName evidence="4">MCE family protein</fullName>
    </submittedName>
</protein>
<reference evidence="4 5" key="1">
    <citation type="journal article" date="2018" name="Nat. Biotechnol.">
        <title>A standardized bacterial taxonomy based on genome phylogeny substantially revises the tree of life.</title>
        <authorList>
            <person name="Parks D.H."/>
            <person name="Chuvochina M."/>
            <person name="Waite D.W."/>
            <person name="Rinke C."/>
            <person name="Skarshewski A."/>
            <person name="Chaumeil P.A."/>
            <person name="Hugenholtz P."/>
        </authorList>
    </citation>
    <scope>NUCLEOTIDE SEQUENCE [LARGE SCALE GENOMIC DNA]</scope>
    <source>
        <strain evidence="4">UBA9375</strain>
    </source>
</reference>
<sequence length="386" mass="42589">MTDRQIQFRVGLFVISAMITGAGMIFQFGQLETLWKKKYTIAMRFESISGVHQGTPVVRHGIRIGEVDKIITSDSKPGVMLLVNISESQHLRKDASPQIVSSIMGDSKIVIEPGASSEFLNPGDRLVGRESSDPMEIVYRMEQQVTKTLDAFSTTSKEWEKVASNMNRLMETKEGNLDVVIERAATSLEEFSLAMRKMNQMMTSVNHLVADPVQQENLKRSMAAMPAMIESTQRTIASVEIAVQKAGQNLDNLSQVTDPLAKHSQSMVVKMDRSLTRLDAILAELNSFSRALNAGDGSLKKFISDPELYRNMNRSASSLTVLLNNLEPIARDIRIFSDKIARHPEVLGVSGAMKGSSGLKEAGDQPQQQPSRVRQSGFSFPSSKGP</sequence>
<evidence type="ECO:0000256" key="1">
    <source>
        <dbReference type="SAM" id="MobiDB-lite"/>
    </source>
</evidence>
<evidence type="ECO:0000259" key="3">
    <source>
        <dbReference type="Pfam" id="PF02470"/>
    </source>
</evidence>
<feature type="transmembrane region" description="Helical" evidence="2">
    <location>
        <begin position="6"/>
        <end position="28"/>
    </location>
</feature>
<dbReference type="PANTHER" id="PTHR33371:SF4">
    <property type="entry name" value="INTERMEMBRANE PHOSPHOLIPID TRANSPORT SYSTEM BINDING PROTEIN MLAD"/>
    <property type="match status" value="1"/>
</dbReference>
<gene>
    <name evidence="4" type="ORF">DIT97_18735</name>
</gene>
<dbReference type="AlphaFoldDB" id="A0A3D3R8P7"/>
<feature type="domain" description="Mce/MlaD" evidence="3">
    <location>
        <begin position="38"/>
        <end position="114"/>
    </location>
</feature>
<keyword evidence="2" id="KW-0472">Membrane</keyword>
<keyword evidence="2" id="KW-0812">Transmembrane</keyword>
<proteinExistence type="predicted"/>
<dbReference type="InterPro" id="IPR052336">
    <property type="entry name" value="MlaD_Phospholipid_Transporter"/>
</dbReference>
<dbReference type="EMBL" id="DQAY01000114">
    <property type="protein sequence ID" value="HCO24956.1"/>
    <property type="molecule type" value="Genomic_DNA"/>
</dbReference>
<feature type="compositionally biased region" description="Low complexity" evidence="1">
    <location>
        <begin position="365"/>
        <end position="376"/>
    </location>
</feature>
<dbReference type="PANTHER" id="PTHR33371">
    <property type="entry name" value="INTERMEMBRANE PHOSPHOLIPID TRANSPORT SYSTEM BINDING PROTEIN MLAD-RELATED"/>
    <property type="match status" value="1"/>
</dbReference>
<comment type="caution">
    <text evidence="4">The sequence shown here is derived from an EMBL/GenBank/DDBJ whole genome shotgun (WGS) entry which is preliminary data.</text>
</comment>
<keyword evidence="2" id="KW-1133">Transmembrane helix</keyword>